<feature type="compositionally biased region" description="Polar residues" evidence="2">
    <location>
        <begin position="260"/>
        <end position="277"/>
    </location>
</feature>
<dbReference type="OrthoDB" id="6910977at2759"/>
<name>A0A7H9AX23_ZYGMR</name>
<dbReference type="Proteomes" id="UP000509704">
    <property type="component" value="Chromosome 1"/>
</dbReference>
<dbReference type="InterPro" id="IPR013087">
    <property type="entry name" value="Znf_C2H2_type"/>
</dbReference>
<dbReference type="SMART" id="SM00355">
    <property type="entry name" value="ZnF_C2H2"/>
    <property type="match status" value="3"/>
</dbReference>
<gene>
    <name evidence="4" type="ORF">HG535_0A08720</name>
</gene>
<dbReference type="GeneID" id="59234562"/>
<reference evidence="4 5" key="1">
    <citation type="submission" date="2020-07" db="EMBL/GenBank/DDBJ databases">
        <title>The yeast mating-type switching endonuclease HO is a domesticated member of an unorthodox homing genetic element family.</title>
        <authorList>
            <person name="Coughlan A.Y."/>
            <person name="Lombardi L."/>
            <person name="Braun-Galleani S."/>
            <person name="Martos A.R."/>
            <person name="Galeote V."/>
            <person name="Bigey F."/>
            <person name="Dequin S."/>
            <person name="Byrne K.P."/>
            <person name="Wolfe K.H."/>
        </authorList>
    </citation>
    <scope>NUCLEOTIDE SEQUENCE [LARGE SCALE GENOMIC DNA]</scope>
    <source>
        <strain evidence="4 5">NRRL Y-6702</strain>
    </source>
</reference>
<feature type="region of interest" description="Disordered" evidence="2">
    <location>
        <begin position="229"/>
        <end position="284"/>
    </location>
</feature>
<sequence length="491" mass="56604">MKTAFENRHAYWKNKSSKQHASLEDVLKYQDATVALKQLQEILGESRETLDQDAEKQFGSESLISSSLKLSPSIDASSSVCDLDFLDETATCASAPSCPCSHQHQHRHSHRCHDEQVFRQPWFMEVSNSYRTHSSMDLGSGELDYSVNNRPAISRALSFQEEVSVLRNHPPAHTHHCHTQNTLQAHWPEWQEPHTDFSKQQINIPDDSVSESFKCFEFVYFDDETGGEPVHASFAPSPPVQPMKIDSPKNESPKTESPKTENVTTPHSNCSGSGNQDNLKDRCGIDRRSSFPISKMDRRPPTPGLTLVEQLKMDGALMESIAKKHKRGYYKCTHCPNTFSNIFEYAAHMDEYEIKRAYKCPFPLCPWKILGLPRRADLRRHCAIQHKNELPQELKDQLNLNDEAYPALKCPHQYCEKVFHRRDAFNRHIAIVHEKLNSRFNRRLFQTLADCPYDKENDRLKYVRLKMKGKKQQALLQHPQHPQRQLGNPHE</sequence>
<dbReference type="PROSITE" id="PS00028">
    <property type="entry name" value="ZINC_FINGER_C2H2_1"/>
    <property type="match status" value="1"/>
</dbReference>
<evidence type="ECO:0000256" key="2">
    <source>
        <dbReference type="SAM" id="MobiDB-lite"/>
    </source>
</evidence>
<evidence type="ECO:0000256" key="1">
    <source>
        <dbReference type="PROSITE-ProRule" id="PRU00042"/>
    </source>
</evidence>
<keyword evidence="1" id="KW-0862">Zinc</keyword>
<protein>
    <recommendedName>
        <fullName evidence="3">C2H2-type domain-containing protein</fullName>
    </recommendedName>
</protein>
<dbReference type="GO" id="GO:0008270">
    <property type="term" value="F:zinc ion binding"/>
    <property type="evidence" value="ECO:0007669"/>
    <property type="project" value="UniProtKB-KW"/>
</dbReference>
<dbReference type="AlphaFoldDB" id="A0A7H9AX23"/>
<evidence type="ECO:0000259" key="3">
    <source>
        <dbReference type="PROSITE" id="PS50157"/>
    </source>
</evidence>
<evidence type="ECO:0000313" key="4">
    <source>
        <dbReference type="EMBL" id="QLG70925.1"/>
    </source>
</evidence>
<dbReference type="EMBL" id="CP058604">
    <property type="protein sequence ID" value="QLG70925.1"/>
    <property type="molecule type" value="Genomic_DNA"/>
</dbReference>
<feature type="compositionally biased region" description="Low complexity" evidence="2">
    <location>
        <begin position="472"/>
        <end position="491"/>
    </location>
</feature>
<organism evidence="4 5">
    <name type="scientific">Zygotorulaspora mrakii</name>
    <name type="common">Zygosaccharomyces mrakii</name>
    <dbReference type="NCBI Taxonomy" id="42260"/>
    <lineage>
        <taxon>Eukaryota</taxon>
        <taxon>Fungi</taxon>
        <taxon>Dikarya</taxon>
        <taxon>Ascomycota</taxon>
        <taxon>Saccharomycotina</taxon>
        <taxon>Saccharomycetes</taxon>
        <taxon>Saccharomycetales</taxon>
        <taxon>Saccharomycetaceae</taxon>
        <taxon>Zygotorulaspora</taxon>
    </lineage>
</organism>
<dbReference type="KEGG" id="zmk:HG535_0A08720"/>
<evidence type="ECO:0000313" key="5">
    <source>
        <dbReference type="Proteomes" id="UP000509704"/>
    </source>
</evidence>
<dbReference type="PROSITE" id="PS50157">
    <property type="entry name" value="ZINC_FINGER_C2H2_2"/>
    <property type="match status" value="1"/>
</dbReference>
<feature type="region of interest" description="Disordered" evidence="2">
    <location>
        <begin position="470"/>
        <end position="491"/>
    </location>
</feature>
<dbReference type="RefSeq" id="XP_037142653.1">
    <property type="nucleotide sequence ID" value="XM_037286758.1"/>
</dbReference>
<dbReference type="Gene3D" id="3.30.160.60">
    <property type="entry name" value="Classic Zinc Finger"/>
    <property type="match status" value="1"/>
</dbReference>
<proteinExistence type="predicted"/>
<keyword evidence="1" id="KW-0863">Zinc-finger</keyword>
<keyword evidence="5" id="KW-1185">Reference proteome</keyword>
<accession>A0A7H9AX23</accession>
<feature type="compositionally biased region" description="Basic and acidic residues" evidence="2">
    <location>
        <begin position="246"/>
        <end position="259"/>
    </location>
</feature>
<feature type="domain" description="C2H2-type" evidence="3">
    <location>
        <begin position="408"/>
        <end position="438"/>
    </location>
</feature>
<keyword evidence="1" id="KW-0479">Metal-binding</keyword>